<dbReference type="Proteomes" id="UP000323594">
    <property type="component" value="Chromosome"/>
</dbReference>
<feature type="binding site" evidence="10">
    <location>
        <begin position="116"/>
        <end position="118"/>
    </location>
    <ligand>
        <name>thiamine diphosphate</name>
        <dbReference type="ChEBI" id="CHEBI:58937"/>
    </ligand>
</feature>
<feature type="binding site" evidence="10">
    <location>
        <position position="147"/>
    </location>
    <ligand>
        <name>Mg(2+)</name>
        <dbReference type="ChEBI" id="CHEBI:18420"/>
    </ligand>
</feature>
<evidence type="ECO:0000256" key="9">
    <source>
        <dbReference type="ARBA" id="ARBA00023229"/>
    </source>
</evidence>
<evidence type="ECO:0000256" key="4">
    <source>
        <dbReference type="ARBA" id="ARBA00022679"/>
    </source>
</evidence>
<feature type="domain" description="Transketolase-like pyrimidine-binding" evidence="11">
    <location>
        <begin position="317"/>
        <end position="480"/>
    </location>
</feature>
<dbReference type="SUPFAM" id="SSF52922">
    <property type="entry name" value="TK C-terminal domain-like"/>
    <property type="match status" value="1"/>
</dbReference>
<evidence type="ECO:0000259" key="11">
    <source>
        <dbReference type="SMART" id="SM00861"/>
    </source>
</evidence>
<dbReference type="CDD" id="cd02007">
    <property type="entry name" value="TPP_DXS"/>
    <property type="match status" value="1"/>
</dbReference>
<dbReference type="InterPro" id="IPR005477">
    <property type="entry name" value="Dxylulose-5-P_synthase"/>
</dbReference>
<comment type="cofactor">
    <cofactor evidence="10">
        <name>thiamine diphosphate</name>
        <dbReference type="ChEBI" id="CHEBI:58937"/>
    </cofactor>
    <text evidence="10">Binds 1 thiamine pyrophosphate per subunit.</text>
</comment>
<dbReference type="InterPro" id="IPR049557">
    <property type="entry name" value="Transketolase_CS"/>
</dbReference>
<evidence type="ECO:0000256" key="10">
    <source>
        <dbReference type="HAMAP-Rule" id="MF_00315"/>
    </source>
</evidence>
<keyword evidence="9 10" id="KW-0414">Isoprene biosynthesis</keyword>
<keyword evidence="4 10" id="KW-0808">Transferase</keyword>
<sequence>MNQDLLSKIKSPQDLKDLSAKDIPLLAAEIRKTILQVVSSNGGHLASNLGVVELTIALHRVFSSPEDSILWDVGHQCYTHKLLTGRYERFHTLRLKDGISGFPKREESIHDAFNTGHSSTSISVAEGILAGNRLQGKRGKVIAVIGDGALTGGMAFEALSNACQEKDSDLIIILNDNKMSISKNTGAISEYLSRLTMRAGYQRLKYLANKGLNAIPYVGPKLRDMLWRLKHGAKGFFYRNNIFVDFGFEYVGPLNGHNERELEKVLLNVKKLNHPAVVHVQTVKGKGHPLAEHNPCAFHSVGPVVLAEGTIEKNETITFTEAFSRAILAEAKNDERIVAITAAMSDGTGLAPFARLYPQRFFDVGIAEQHAVTFAAGLTVTGLRPIVAIYSTFLQRAIDQIIHDTAIQNLPVIFAIDRAGAVPDDGETHQGIFDLSILRTIPNMNILAPASAQELALMLHWALAQDTPIAIRYPKTRCAIEQDAFSLPVQTGKGVLIRHNDKSKILFVCTGGIFSEVQTASNMLAHKGIFSDMYNLRFVKPVDKEYFLSIAKNYSIVIFIEDGAKIGSISFELQTELQTSYANIKTALLAFEDMFYPHGARLDILMAAGLSPNHIAEKAEELIMQTIKIL</sequence>
<gene>
    <name evidence="10 12" type="primary">dxs</name>
    <name evidence="12" type="ORF">FUT82_13510</name>
</gene>
<dbReference type="Pfam" id="PF13292">
    <property type="entry name" value="DXP_synthase_N"/>
    <property type="match status" value="1"/>
</dbReference>
<dbReference type="NCBIfam" id="TIGR00204">
    <property type="entry name" value="dxs"/>
    <property type="match status" value="1"/>
</dbReference>
<dbReference type="RefSeq" id="WP_148879169.1">
    <property type="nucleotide sequence ID" value="NZ_CP027018.1"/>
</dbReference>
<accession>A0AAE6M7L9</accession>
<dbReference type="GO" id="GO:0005829">
    <property type="term" value="C:cytosol"/>
    <property type="evidence" value="ECO:0007669"/>
    <property type="project" value="TreeGrafter"/>
</dbReference>
<keyword evidence="8 10" id="KW-0786">Thiamine pyrophosphate</keyword>
<feature type="binding site" evidence="10">
    <location>
        <position position="288"/>
    </location>
    <ligand>
        <name>thiamine diphosphate</name>
        <dbReference type="ChEBI" id="CHEBI:58937"/>
    </ligand>
</feature>
<dbReference type="EMBL" id="CP042817">
    <property type="protein sequence ID" value="QEJ98911.1"/>
    <property type="molecule type" value="Genomic_DNA"/>
</dbReference>
<evidence type="ECO:0000256" key="5">
    <source>
        <dbReference type="ARBA" id="ARBA00022723"/>
    </source>
</evidence>
<dbReference type="Pfam" id="PF02779">
    <property type="entry name" value="Transket_pyr"/>
    <property type="match status" value="1"/>
</dbReference>
<dbReference type="PANTHER" id="PTHR43322">
    <property type="entry name" value="1-D-DEOXYXYLULOSE 5-PHOSPHATE SYNTHASE-RELATED"/>
    <property type="match status" value="1"/>
</dbReference>
<evidence type="ECO:0000256" key="7">
    <source>
        <dbReference type="ARBA" id="ARBA00022977"/>
    </source>
</evidence>
<dbReference type="HAMAP" id="MF_00315">
    <property type="entry name" value="DXP_synth"/>
    <property type="match status" value="1"/>
</dbReference>
<comment type="cofactor">
    <cofactor evidence="10">
        <name>Mg(2+)</name>
        <dbReference type="ChEBI" id="CHEBI:18420"/>
    </cofactor>
    <text evidence="10">Binds 1 Mg(2+) ion per subunit.</text>
</comment>
<dbReference type="EC" id="2.2.1.7" evidence="10"/>
<keyword evidence="5 10" id="KW-0479">Metal-binding</keyword>
<comment type="subunit">
    <text evidence="3 10">Homodimer.</text>
</comment>
<comment type="function">
    <text evidence="10">Catalyzes the acyloin condensation reaction between C atoms 2 and 3 of pyruvate and glyceraldehyde 3-phosphate to yield 1-deoxy-D-xylulose-5-phosphate (DXP).</text>
</comment>
<dbReference type="InterPro" id="IPR005475">
    <property type="entry name" value="Transketolase-like_Pyr-bd"/>
</dbReference>
<dbReference type="Gene3D" id="3.40.50.970">
    <property type="match status" value="2"/>
</dbReference>
<dbReference type="CDD" id="cd07033">
    <property type="entry name" value="TPP_PYR_DXS_TK_like"/>
    <property type="match status" value="1"/>
</dbReference>
<evidence type="ECO:0000256" key="2">
    <source>
        <dbReference type="ARBA" id="ARBA00011081"/>
    </source>
</evidence>
<comment type="pathway">
    <text evidence="1 10">Metabolic intermediate biosynthesis; 1-deoxy-D-xylulose 5-phosphate biosynthesis; 1-deoxy-D-xylulose 5-phosphate from D-glyceraldehyde 3-phosphate and pyruvate: step 1/1.</text>
</comment>
<dbReference type="SMART" id="SM00861">
    <property type="entry name" value="Transket_pyr"/>
    <property type="match status" value="1"/>
</dbReference>
<evidence type="ECO:0000256" key="1">
    <source>
        <dbReference type="ARBA" id="ARBA00004980"/>
    </source>
</evidence>
<dbReference type="InterPro" id="IPR033248">
    <property type="entry name" value="Transketolase_C"/>
</dbReference>
<dbReference type="InterPro" id="IPR020826">
    <property type="entry name" value="Transketolase_BS"/>
</dbReference>
<evidence type="ECO:0000256" key="8">
    <source>
        <dbReference type="ARBA" id="ARBA00023052"/>
    </source>
</evidence>
<comment type="catalytic activity">
    <reaction evidence="10">
        <text>D-glyceraldehyde 3-phosphate + pyruvate + H(+) = 1-deoxy-D-xylulose 5-phosphate + CO2</text>
        <dbReference type="Rhea" id="RHEA:12605"/>
        <dbReference type="ChEBI" id="CHEBI:15361"/>
        <dbReference type="ChEBI" id="CHEBI:15378"/>
        <dbReference type="ChEBI" id="CHEBI:16526"/>
        <dbReference type="ChEBI" id="CHEBI:57792"/>
        <dbReference type="ChEBI" id="CHEBI:59776"/>
        <dbReference type="EC" id="2.2.1.7"/>
    </reaction>
</comment>
<keyword evidence="6 10" id="KW-0460">Magnesium</keyword>
<dbReference type="Pfam" id="PF02780">
    <property type="entry name" value="Transketolase_C"/>
    <property type="match status" value="1"/>
</dbReference>
<name>A0AAE6M7L9_TREPH</name>
<dbReference type="NCBIfam" id="NF003933">
    <property type="entry name" value="PRK05444.2-2"/>
    <property type="match status" value="1"/>
</dbReference>
<dbReference type="GO" id="GO:0030976">
    <property type="term" value="F:thiamine pyrophosphate binding"/>
    <property type="evidence" value="ECO:0007669"/>
    <property type="project" value="UniProtKB-UniRule"/>
</dbReference>
<feature type="binding site" evidence="10">
    <location>
        <begin position="148"/>
        <end position="149"/>
    </location>
    <ligand>
        <name>thiamine diphosphate</name>
        <dbReference type="ChEBI" id="CHEBI:58937"/>
    </ligand>
</feature>
<protein>
    <recommendedName>
        <fullName evidence="10">1-deoxy-D-xylulose-5-phosphate synthase</fullName>
        <ecNumber evidence="10">2.2.1.7</ecNumber>
    </recommendedName>
    <alternativeName>
        <fullName evidence="10">1-deoxyxylulose-5-phosphate synthase</fullName>
        <shortName evidence="10">DXP synthase</shortName>
        <shortName evidence="10">DXPS</shortName>
    </alternativeName>
</protein>
<evidence type="ECO:0000256" key="3">
    <source>
        <dbReference type="ARBA" id="ARBA00011738"/>
    </source>
</evidence>
<dbReference type="InterPro" id="IPR009014">
    <property type="entry name" value="Transketo_C/PFOR_II"/>
</dbReference>
<reference evidence="12 13" key="1">
    <citation type="submission" date="2019-08" db="EMBL/GenBank/DDBJ databases">
        <authorList>
            <person name="Kuhnert P."/>
        </authorList>
    </citation>
    <scope>NUCLEOTIDE SEQUENCE [LARGE SCALE GENOMIC DNA]</scope>
    <source>
        <strain evidence="12 13">B36.5</strain>
    </source>
</reference>
<dbReference type="InterPro" id="IPR029061">
    <property type="entry name" value="THDP-binding"/>
</dbReference>
<dbReference type="GO" id="GO:0019288">
    <property type="term" value="P:isopentenyl diphosphate biosynthetic process, methylerythritol 4-phosphate pathway"/>
    <property type="evidence" value="ECO:0007669"/>
    <property type="project" value="TreeGrafter"/>
</dbReference>
<dbReference type="GO" id="GO:0009228">
    <property type="term" value="P:thiamine biosynthetic process"/>
    <property type="evidence" value="ECO:0007669"/>
    <property type="project" value="UniProtKB-UniRule"/>
</dbReference>
<feature type="binding site" evidence="10">
    <location>
        <position position="177"/>
    </location>
    <ligand>
        <name>thiamine diphosphate</name>
        <dbReference type="ChEBI" id="CHEBI:58937"/>
    </ligand>
</feature>
<feature type="binding site" evidence="10">
    <location>
        <position position="177"/>
    </location>
    <ligand>
        <name>Mg(2+)</name>
        <dbReference type="ChEBI" id="CHEBI:18420"/>
    </ligand>
</feature>
<proteinExistence type="inferred from homology"/>
<keyword evidence="7 10" id="KW-0784">Thiamine biosynthesis</keyword>
<comment type="similarity">
    <text evidence="2 10">Belongs to the transketolase family. DXPS subfamily.</text>
</comment>
<dbReference type="GO" id="GO:0008661">
    <property type="term" value="F:1-deoxy-D-xylulose-5-phosphate synthase activity"/>
    <property type="evidence" value="ECO:0007669"/>
    <property type="project" value="UniProtKB-UniRule"/>
</dbReference>
<feature type="binding site" evidence="10">
    <location>
        <position position="75"/>
    </location>
    <ligand>
        <name>thiamine diphosphate</name>
        <dbReference type="ChEBI" id="CHEBI:58937"/>
    </ligand>
</feature>
<feature type="binding site" evidence="10">
    <location>
        <position position="368"/>
    </location>
    <ligand>
        <name>thiamine diphosphate</name>
        <dbReference type="ChEBI" id="CHEBI:58937"/>
    </ligand>
</feature>
<evidence type="ECO:0000256" key="6">
    <source>
        <dbReference type="ARBA" id="ARBA00022842"/>
    </source>
</evidence>
<dbReference type="GO" id="GO:0000287">
    <property type="term" value="F:magnesium ion binding"/>
    <property type="evidence" value="ECO:0007669"/>
    <property type="project" value="UniProtKB-UniRule"/>
</dbReference>
<dbReference type="PROSITE" id="PS00801">
    <property type="entry name" value="TRANSKETOLASE_1"/>
    <property type="match status" value="1"/>
</dbReference>
<dbReference type="AlphaFoldDB" id="A0AAE6M7L9"/>
<dbReference type="SUPFAM" id="SSF52518">
    <property type="entry name" value="Thiamin diphosphate-binding fold (THDP-binding)"/>
    <property type="match status" value="2"/>
</dbReference>
<dbReference type="Gene3D" id="3.40.50.920">
    <property type="match status" value="1"/>
</dbReference>
<dbReference type="GO" id="GO:0016114">
    <property type="term" value="P:terpenoid biosynthetic process"/>
    <property type="evidence" value="ECO:0007669"/>
    <property type="project" value="UniProtKB-UniRule"/>
</dbReference>
<dbReference type="PROSITE" id="PS00802">
    <property type="entry name" value="TRANSKETOLASE_2"/>
    <property type="match status" value="1"/>
</dbReference>
<evidence type="ECO:0000313" key="13">
    <source>
        <dbReference type="Proteomes" id="UP000323594"/>
    </source>
</evidence>
<dbReference type="PANTHER" id="PTHR43322:SF5">
    <property type="entry name" value="1-DEOXY-D-XYLULOSE-5-PHOSPHATE SYNTHASE, CHLOROPLASTIC"/>
    <property type="match status" value="1"/>
</dbReference>
<evidence type="ECO:0000313" key="12">
    <source>
        <dbReference type="EMBL" id="QEJ98911.1"/>
    </source>
</evidence>
<organism evidence="12 13">
    <name type="scientific">Treponema phagedenis</name>
    <dbReference type="NCBI Taxonomy" id="162"/>
    <lineage>
        <taxon>Bacteria</taxon>
        <taxon>Pseudomonadati</taxon>
        <taxon>Spirochaetota</taxon>
        <taxon>Spirochaetia</taxon>
        <taxon>Spirochaetales</taxon>
        <taxon>Treponemataceae</taxon>
        <taxon>Treponema</taxon>
    </lineage>
</organism>